<dbReference type="Proteomes" id="UP000807370">
    <property type="component" value="Unassembled WGS sequence"/>
</dbReference>
<gene>
    <name evidence="1" type="ORF">HZZ13_17450</name>
</gene>
<proteinExistence type="predicted"/>
<protein>
    <submittedName>
        <fullName evidence="1">Uncharacterized protein</fullName>
    </submittedName>
</protein>
<keyword evidence="2" id="KW-1185">Reference proteome</keyword>
<comment type="caution">
    <text evidence="1">The sequence shown here is derived from an EMBL/GenBank/DDBJ whole genome shotgun (WGS) entry which is preliminary data.</text>
</comment>
<evidence type="ECO:0000313" key="1">
    <source>
        <dbReference type="EMBL" id="MBH5399556.1"/>
    </source>
</evidence>
<accession>A0ABS0PQS3</accession>
<dbReference type="RefSeq" id="WP_197960788.1">
    <property type="nucleotide sequence ID" value="NZ_JACCHP010000011.1"/>
</dbReference>
<organism evidence="1 2">
    <name type="scientific">Bradyrhizobium agreste</name>
    <dbReference type="NCBI Taxonomy" id="2751811"/>
    <lineage>
        <taxon>Bacteria</taxon>
        <taxon>Pseudomonadati</taxon>
        <taxon>Pseudomonadota</taxon>
        <taxon>Alphaproteobacteria</taxon>
        <taxon>Hyphomicrobiales</taxon>
        <taxon>Nitrobacteraceae</taxon>
        <taxon>Bradyrhizobium</taxon>
    </lineage>
</organism>
<evidence type="ECO:0000313" key="2">
    <source>
        <dbReference type="Proteomes" id="UP000807370"/>
    </source>
</evidence>
<dbReference type="EMBL" id="JACCHP010000011">
    <property type="protein sequence ID" value="MBH5399556.1"/>
    <property type="molecule type" value="Genomic_DNA"/>
</dbReference>
<reference evidence="1 2" key="1">
    <citation type="submission" date="2020-07" db="EMBL/GenBank/DDBJ databases">
        <title>Bradyrhizobium diversity isolated from nodules of indigenous legumes of Western Australia.</title>
        <authorList>
            <person name="Klepa M.S."/>
        </authorList>
    </citation>
    <scope>NUCLEOTIDE SEQUENCE [LARGE SCALE GENOMIC DNA]</scope>
    <source>
        <strain evidence="1 2">CNPSo 4010</strain>
    </source>
</reference>
<sequence length="180" mass="19509">MARNVIRLYTRHMSAYYYAAGKKVNLEPDEEHVAVDQAAAKEAGLDAKVSASPGTAVRAGAGVLVTSRSSLTPDTIQRLQEAGALQPVYRRDKAVVVAMPEVRVEFDTPDQRGRVMNLLSPNASDVSFTEDTADRLVLRPVSGHGEDALNLANRIQERAKPAAVSVRFVQFVPKPKTTAP</sequence>
<name>A0ABS0PQS3_9BRAD</name>